<keyword evidence="2" id="KW-1185">Reference proteome</keyword>
<organism evidence="1 2">
    <name type="scientific">Stentor coeruleus</name>
    <dbReference type="NCBI Taxonomy" id="5963"/>
    <lineage>
        <taxon>Eukaryota</taxon>
        <taxon>Sar</taxon>
        <taxon>Alveolata</taxon>
        <taxon>Ciliophora</taxon>
        <taxon>Postciliodesmatophora</taxon>
        <taxon>Heterotrichea</taxon>
        <taxon>Heterotrichida</taxon>
        <taxon>Stentoridae</taxon>
        <taxon>Stentor</taxon>
    </lineage>
</organism>
<evidence type="ECO:0000313" key="1">
    <source>
        <dbReference type="EMBL" id="OMJ89795.1"/>
    </source>
</evidence>
<accession>A0A1R2CLE9</accession>
<evidence type="ECO:0000313" key="2">
    <source>
        <dbReference type="Proteomes" id="UP000187209"/>
    </source>
</evidence>
<dbReference type="EMBL" id="MPUH01000117">
    <property type="protein sequence ID" value="OMJ89795.1"/>
    <property type="molecule type" value="Genomic_DNA"/>
</dbReference>
<sequence length="213" mass="24482">MPSKLFSRLNNQYSIGKISKSTLLFANKTCISSKITLGLTKLSTKPVPIRPPRNEFLFDVLEKSKAIKKHIQDMKSSTIDYVNKALERKKNIGKRYMSIYADDNLKNVFDKFENIGHSSKNSKLSHLDFSKPMIFEQTNEDSLKNNSSSIGSSINPLCNHLSPDFFNKESSSPEDKLKNLKKISSSEEYASYKKRFKIRPRYASYYKDEVDNN</sequence>
<dbReference type="AlphaFoldDB" id="A0A1R2CLE9"/>
<gene>
    <name evidence="1" type="ORF">SteCoe_7969</name>
</gene>
<proteinExistence type="predicted"/>
<dbReference type="Proteomes" id="UP000187209">
    <property type="component" value="Unassembled WGS sequence"/>
</dbReference>
<protein>
    <submittedName>
        <fullName evidence="1">Uncharacterized protein</fullName>
    </submittedName>
</protein>
<comment type="caution">
    <text evidence="1">The sequence shown here is derived from an EMBL/GenBank/DDBJ whole genome shotgun (WGS) entry which is preliminary data.</text>
</comment>
<name>A0A1R2CLE9_9CILI</name>
<reference evidence="1 2" key="1">
    <citation type="submission" date="2016-11" db="EMBL/GenBank/DDBJ databases">
        <title>The macronuclear genome of Stentor coeruleus: a giant cell with tiny introns.</title>
        <authorList>
            <person name="Slabodnick M."/>
            <person name="Ruby J.G."/>
            <person name="Reiff S.B."/>
            <person name="Swart E.C."/>
            <person name="Gosai S."/>
            <person name="Prabakaran S."/>
            <person name="Witkowska E."/>
            <person name="Larue G.E."/>
            <person name="Fisher S."/>
            <person name="Freeman R.M."/>
            <person name="Gunawardena J."/>
            <person name="Chu W."/>
            <person name="Stover N.A."/>
            <person name="Gregory B.D."/>
            <person name="Nowacki M."/>
            <person name="Derisi J."/>
            <person name="Roy S.W."/>
            <person name="Marshall W.F."/>
            <person name="Sood P."/>
        </authorList>
    </citation>
    <scope>NUCLEOTIDE SEQUENCE [LARGE SCALE GENOMIC DNA]</scope>
    <source>
        <strain evidence="1">WM001</strain>
    </source>
</reference>